<dbReference type="RefSeq" id="WP_061854916.1">
    <property type="nucleotide sequence ID" value="NZ_LUGM01000002.1"/>
</dbReference>
<dbReference type="Gene3D" id="1.10.150.240">
    <property type="entry name" value="Putative phosphatase, domain 2"/>
    <property type="match status" value="1"/>
</dbReference>
<name>A0A151A605_9STAP</name>
<dbReference type="NCBIfam" id="TIGR01549">
    <property type="entry name" value="HAD-SF-IA-v1"/>
    <property type="match status" value="1"/>
</dbReference>
<evidence type="ECO:0000313" key="1">
    <source>
        <dbReference type="EMBL" id="KYH14753.1"/>
    </source>
</evidence>
<accession>A0A151A605</accession>
<dbReference type="PANTHER" id="PTHR47478:SF1">
    <property type="entry name" value="PYRIMIDINE 5'-NUCLEOTIDASE YJJG"/>
    <property type="match status" value="1"/>
</dbReference>
<comment type="caution">
    <text evidence="1">The sequence shown here is derived from an EMBL/GenBank/DDBJ whole genome shotgun (WGS) entry which is preliminary data.</text>
</comment>
<dbReference type="InterPro" id="IPR036412">
    <property type="entry name" value="HAD-like_sf"/>
</dbReference>
<dbReference type="InterPro" id="IPR052550">
    <property type="entry name" value="Pyrimidine_5'-ntase_YjjG"/>
</dbReference>
<dbReference type="EMBL" id="LUGM01000002">
    <property type="protein sequence ID" value="KYH14753.1"/>
    <property type="molecule type" value="Genomic_DNA"/>
</dbReference>
<dbReference type="InterPro" id="IPR023198">
    <property type="entry name" value="PGP-like_dom2"/>
</dbReference>
<dbReference type="Proteomes" id="UP000075418">
    <property type="component" value="Unassembled WGS sequence"/>
</dbReference>
<gene>
    <name evidence="1" type="ORF">A0131_08180</name>
</gene>
<evidence type="ECO:0000313" key="2">
    <source>
        <dbReference type="Proteomes" id="UP000075418"/>
    </source>
</evidence>
<dbReference type="InterPro" id="IPR023214">
    <property type="entry name" value="HAD_sf"/>
</dbReference>
<dbReference type="InterPro" id="IPR011951">
    <property type="entry name" value="HAD-SF_hydro_IA_YjjG/PynA"/>
</dbReference>
<dbReference type="PANTHER" id="PTHR47478">
    <property type="match status" value="1"/>
</dbReference>
<reference evidence="1 2" key="1">
    <citation type="submission" date="2016-02" db="EMBL/GenBank/DDBJ databases">
        <title>Draft genome sequence of hydrocarbon degrading Staphylococcus saprophyticus Strain CNV2, isolated from crude-oil contaminated soil from Noonmati Oil Refinery, Guwahati, Assam, India.</title>
        <authorList>
            <person name="Mukherjee A."/>
            <person name="Chettri B."/>
            <person name="Langpoklakpam J."/>
            <person name="Singh A.K."/>
            <person name="Chattopadhyay D.J."/>
        </authorList>
    </citation>
    <scope>NUCLEOTIDE SEQUENCE [LARGE SCALE GENOMIC DNA]</scope>
    <source>
        <strain evidence="1 2">CNV2</strain>
    </source>
</reference>
<dbReference type="Pfam" id="PF00702">
    <property type="entry name" value="Hydrolase"/>
    <property type="match status" value="1"/>
</dbReference>
<dbReference type="Gene3D" id="3.40.50.1000">
    <property type="entry name" value="HAD superfamily/HAD-like"/>
    <property type="match status" value="1"/>
</dbReference>
<protein>
    <submittedName>
        <fullName evidence="1">Noncanonical pyrimidine nucleotidase</fullName>
    </submittedName>
</protein>
<dbReference type="SFLD" id="SFLDS00003">
    <property type="entry name" value="Haloacid_Dehalogenase"/>
    <property type="match status" value="1"/>
</dbReference>
<dbReference type="InterPro" id="IPR006439">
    <property type="entry name" value="HAD-SF_hydro_IA"/>
</dbReference>
<dbReference type="GO" id="GO:0008253">
    <property type="term" value="F:5'-nucleotidase activity"/>
    <property type="evidence" value="ECO:0007669"/>
    <property type="project" value="InterPro"/>
</dbReference>
<organism evidence="1 2">
    <name type="scientific">Staphylococcus kloosii</name>
    <dbReference type="NCBI Taxonomy" id="29384"/>
    <lineage>
        <taxon>Bacteria</taxon>
        <taxon>Bacillati</taxon>
        <taxon>Bacillota</taxon>
        <taxon>Bacilli</taxon>
        <taxon>Bacillales</taxon>
        <taxon>Staphylococcaceae</taxon>
        <taxon>Staphylococcus</taxon>
    </lineage>
</organism>
<sequence>MKEGTILFDFDDTLVDFEAAETYAFYKMVDRYNFNASSQDFNYFTKVNQQHWQDFQKGKLSKEEVLSQRFERFFESYNIHVDGEQADHIFRDELANAPLTYFDNMLNTLKELSQKFNLYIVTNGVLETQERRIDKSAFKDLFDDVFVSEQTGYQKPMPDFFDYVFDKIGEHRRSNTMIVGDSLSSDILGGINAKIKTCWFNPRHQINDTNIEADLTINHFEELLVTI</sequence>
<dbReference type="SUPFAM" id="SSF56784">
    <property type="entry name" value="HAD-like"/>
    <property type="match status" value="1"/>
</dbReference>
<dbReference type="SFLD" id="SFLDG01129">
    <property type="entry name" value="C1.5:_HAD__Beta-PGM__Phosphata"/>
    <property type="match status" value="1"/>
</dbReference>
<dbReference type="AlphaFoldDB" id="A0A151A605"/>
<proteinExistence type="predicted"/>
<dbReference type="NCBIfam" id="TIGR02254">
    <property type="entry name" value="YjjG_YfnB"/>
    <property type="match status" value="1"/>
</dbReference>